<protein>
    <submittedName>
        <fullName evidence="1">Uncharacterized protein</fullName>
    </submittedName>
</protein>
<keyword evidence="2" id="KW-1185">Reference proteome</keyword>
<accession>A0A565BSQ5</accession>
<dbReference type="AlphaFoldDB" id="A0A565BSQ5"/>
<comment type="caution">
    <text evidence="1">The sequence shown here is derived from an EMBL/GenBank/DDBJ whole genome shotgun (WGS) entry which is preliminary data.</text>
</comment>
<evidence type="ECO:0000313" key="2">
    <source>
        <dbReference type="Proteomes" id="UP000489600"/>
    </source>
</evidence>
<proteinExistence type="predicted"/>
<reference evidence="1" key="1">
    <citation type="submission" date="2019-07" db="EMBL/GenBank/DDBJ databases">
        <authorList>
            <person name="Dittberner H."/>
        </authorList>
    </citation>
    <scope>NUCLEOTIDE SEQUENCE [LARGE SCALE GENOMIC DNA]</scope>
</reference>
<dbReference type="EMBL" id="CABITT030000005">
    <property type="protein sequence ID" value="VVB04403.1"/>
    <property type="molecule type" value="Genomic_DNA"/>
</dbReference>
<name>A0A565BSQ5_9BRAS</name>
<gene>
    <name evidence="1" type="ORF">ANE_LOCUS14847</name>
</gene>
<organism evidence="1 2">
    <name type="scientific">Arabis nemorensis</name>
    <dbReference type="NCBI Taxonomy" id="586526"/>
    <lineage>
        <taxon>Eukaryota</taxon>
        <taxon>Viridiplantae</taxon>
        <taxon>Streptophyta</taxon>
        <taxon>Embryophyta</taxon>
        <taxon>Tracheophyta</taxon>
        <taxon>Spermatophyta</taxon>
        <taxon>Magnoliopsida</taxon>
        <taxon>eudicotyledons</taxon>
        <taxon>Gunneridae</taxon>
        <taxon>Pentapetalae</taxon>
        <taxon>rosids</taxon>
        <taxon>malvids</taxon>
        <taxon>Brassicales</taxon>
        <taxon>Brassicaceae</taxon>
        <taxon>Arabideae</taxon>
        <taxon>Arabis</taxon>
    </lineage>
</organism>
<evidence type="ECO:0000313" key="1">
    <source>
        <dbReference type="EMBL" id="VVB04403.1"/>
    </source>
</evidence>
<sequence length="70" mass="8081">MVLQWPSTDKDLPSEEVAQIDDVPNWMTPIDDPNWMIYCQVTGKKQDGSSWSSTKENVDLIQDGEVLYYE</sequence>
<dbReference type="Proteomes" id="UP000489600">
    <property type="component" value="Unassembled WGS sequence"/>
</dbReference>